<dbReference type="PANTHER" id="PTHR24171:SF8">
    <property type="entry name" value="BRCA1-ASSOCIATED RING DOMAIN PROTEIN 1"/>
    <property type="match status" value="1"/>
</dbReference>
<dbReference type="PROSITE" id="PS50297">
    <property type="entry name" value="ANK_REP_REGION"/>
    <property type="match status" value="3"/>
</dbReference>
<organism evidence="6 7">
    <name type="scientific">Sphingomonas kaistensis</name>
    <dbReference type="NCBI Taxonomy" id="298708"/>
    <lineage>
        <taxon>Bacteria</taxon>
        <taxon>Pseudomonadati</taxon>
        <taxon>Pseudomonadota</taxon>
        <taxon>Alphaproteobacteria</taxon>
        <taxon>Sphingomonadales</taxon>
        <taxon>Sphingomonadaceae</taxon>
        <taxon>Sphingomonas</taxon>
    </lineage>
</organism>
<evidence type="ECO:0000256" key="2">
    <source>
        <dbReference type="ARBA" id="ARBA00023043"/>
    </source>
</evidence>
<dbReference type="SMART" id="SM00248">
    <property type="entry name" value="ANK"/>
    <property type="match status" value="3"/>
</dbReference>
<protein>
    <submittedName>
        <fullName evidence="6">Ankyrin repeat protein</fullName>
    </submittedName>
</protein>
<keyword evidence="1" id="KW-0677">Repeat</keyword>
<evidence type="ECO:0000256" key="1">
    <source>
        <dbReference type="ARBA" id="ARBA00022737"/>
    </source>
</evidence>
<dbReference type="GO" id="GO:0085020">
    <property type="term" value="P:protein K6-linked ubiquitination"/>
    <property type="evidence" value="ECO:0007669"/>
    <property type="project" value="TreeGrafter"/>
</dbReference>
<name>A0A7X5Y7A4_9SPHN</name>
<dbReference type="AlphaFoldDB" id="A0A7X5Y7A4"/>
<feature type="chain" id="PRO_5030849519" evidence="5">
    <location>
        <begin position="23"/>
        <end position="200"/>
    </location>
</feature>
<dbReference type="PANTHER" id="PTHR24171">
    <property type="entry name" value="ANKYRIN REPEAT DOMAIN-CONTAINING PROTEIN 39-RELATED"/>
    <property type="match status" value="1"/>
</dbReference>
<sequence>MSKRRAAIGALLLINLAVPVAAQTTQSPGYSFLQAVRDRDGNKATELVQQPGSTVINYRDDRGESALHIVTGQRDLTWLRFLTGQGADVNVANRDGDTPLLAAARIGFAEGASFLISRGAQVDRPNRRGETPLIIAVQQRNIALVKLLAERGANPDRTDNATGRSARDYAKMDSRGPEMLRAMDAAKAAKKPDNVAGPKL</sequence>
<evidence type="ECO:0000313" key="7">
    <source>
        <dbReference type="Proteomes" id="UP000558192"/>
    </source>
</evidence>
<evidence type="ECO:0000256" key="4">
    <source>
        <dbReference type="SAM" id="MobiDB-lite"/>
    </source>
</evidence>
<evidence type="ECO:0000256" key="3">
    <source>
        <dbReference type="PROSITE-ProRule" id="PRU00023"/>
    </source>
</evidence>
<evidence type="ECO:0000313" key="6">
    <source>
        <dbReference type="EMBL" id="NJC04841.1"/>
    </source>
</evidence>
<dbReference type="Proteomes" id="UP000558192">
    <property type="component" value="Unassembled WGS sequence"/>
</dbReference>
<dbReference type="Pfam" id="PF12796">
    <property type="entry name" value="Ank_2"/>
    <property type="match status" value="1"/>
</dbReference>
<feature type="repeat" description="ANK" evidence="3">
    <location>
        <begin position="62"/>
        <end position="94"/>
    </location>
</feature>
<evidence type="ECO:0000256" key="5">
    <source>
        <dbReference type="SAM" id="SignalP"/>
    </source>
</evidence>
<comment type="caution">
    <text evidence="6">The sequence shown here is derived from an EMBL/GenBank/DDBJ whole genome shotgun (WGS) entry which is preliminary data.</text>
</comment>
<keyword evidence="5" id="KW-0732">Signal</keyword>
<reference evidence="6 7" key="1">
    <citation type="submission" date="2020-03" db="EMBL/GenBank/DDBJ databases">
        <title>Genomic Encyclopedia of Type Strains, Phase IV (KMG-IV): sequencing the most valuable type-strain genomes for metagenomic binning, comparative biology and taxonomic classification.</title>
        <authorList>
            <person name="Goeker M."/>
        </authorList>
    </citation>
    <scope>NUCLEOTIDE SEQUENCE [LARGE SCALE GENOMIC DNA]</scope>
    <source>
        <strain evidence="6 7">DSM 16846</strain>
    </source>
</reference>
<keyword evidence="7" id="KW-1185">Reference proteome</keyword>
<dbReference type="EMBL" id="JAATJC010000001">
    <property type="protein sequence ID" value="NJC04841.1"/>
    <property type="molecule type" value="Genomic_DNA"/>
</dbReference>
<proteinExistence type="predicted"/>
<feature type="signal peptide" evidence="5">
    <location>
        <begin position="1"/>
        <end position="22"/>
    </location>
</feature>
<gene>
    <name evidence="6" type="ORF">GGQ97_000634</name>
</gene>
<feature type="repeat" description="ANK" evidence="3">
    <location>
        <begin position="128"/>
        <end position="160"/>
    </location>
</feature>
<keyword evidence="2 3" id="KW-0040">ANK repeat</keyword>
<dbReference type="RefSeq" id="WP_168067610.1">
    <property type="nucleotide sequence ID" value="NZ_JAATJC010000001.1"/>
</dbReference>
<accession>A0A7X5Y7A4</accession>
<dbReference type="InterPro" id="IPR036770">
    <property type="entry name" value="Ankyrin_rpt-contain_sf"/>
</dbReference>
<dbReference type="Gene3D" id="1.25.40.20">
    <property type="entry name" value="Ankyrin repeat-containing domain"/>
    <property type="match status" value="1"/>
</dbReference>
<dbReference type="InterPro" id="IPR002110">
    <property type="entry name" value="Ankyrin_rpt"/>
</dbReference>
<feature type="repeat" description="ANK" evidence="3">
    <location>
        <begin position="95"/>
        <end position="127"/>
    </location>
</feature>
<dbReference type="GO" id="GO:0004842">
    <property type="term" value="F:ubiquitin-protein transferase activity"/>
    <property type="evidence" value="ECO:0007669"/>
    <property type="project" value="TreeGrafter"/>
</dbReference>
<dbReference type="PROSITE" id="PS50088">
    <property type="entry name" value="ANK_REPEAT"/>
    <property type="match status" value="3"/>
</dbReference>
<feature type="region of interest" description="Disordered" evidence="4">
    <location>
        <begin position="153"/>
        <end position="177"/>
    </location>
</feature>
<dbReference type="SUPFAM" id="SSF48403">
    <property type="entry name" value="Ankyrin repeat"/>
    <property type="match status" value="1"/>
</dbReference>